<reference evidence="2" key="1">
    <citation type="submission" date="2016-11" db="UniProtKB">
        <authorList>
            <consortium name="WormBaseParasite"/>
        </authorList>
    </citation>
    <scope>IDENTIFICATION</scope>
    <source>
        <strain evidence="2">KR3021</strain>
    </source>
</reference>
<dbReference type="WBParaSite" id="RSKR_0000102400.1">
    <property type="protein sequence ID" value="RSKR_0000102400.1"/>
    <property type="gene ID" value="RSKR_0000102400"/>
</dbReference>
<accession>A0AC35TIW5</accession>
<evidence type="ECO:0000313" key="2">
    <source>
        <dbReference type="WBParaSite" id="RSKR_0000102400.1"/>
    </source>
</evidence>
<sequence>MPTESDDISGKKNAWQNNKSDDQTRQKKDELSIQMPDPTILEPILACGPPAIMLPTYEETTTSEEPQPPSYNDGRGVSPIIGPIFESPPVSMTPEPHTDENDHSYVGLVNQAMTCYLNSLLQTLYMTPEFRNALYTYQSAAKDEEKETSITTQLQKLFLLLQTSDQKALETKSLTKSFGWHNNEAYDQHDVQEFCRIMFDALESRWKNSENKHLIQSLYQGKVEDYVKCLNCNNERVKEDVYLDIPLTIKKYGMPKAFASIEQSLFDFTNVEILHGSNQYECLTCESKQDAQKGLRFTSDFPYILTFQIKRFDFDYNTMHRLKLNDRISFPDFLDMNKFLHKNRKERDESKVVEGGGENEIPLFTEPEEPTSDLYVPLAEREGKVQEFLKNGPNVYELFSVMVHQGNASGGHYYAYIKNLDKNQWSCFNDCNVVKAEFSDIYETFGNQGFRWGGSHSNAYMVMYRKVDPLKNEKFIRTLDLPQHLVDLQTQWIAEEKAATERQRILDSQITVQVKLNYDDWTPNELPILNTGQLYFLPTDLLDEVAIKLYEEFRRVNDPIRIPTLYTDNFKLIMCDGIAFHMLRFFSDEEMRTLTLADLDPNVLNEDIHRRPELFLMVDIKSPFYDNFMLDNTDCGKVSGTTINVVPVSFDNGPVVSISNALGPAQKVWVKNRTTIGEIRSMLNKMTGISMADALSGSKIRLVFECSTRMSYSSGQTELNFDLKDTDTVASLKTDLNSIPAIYGDFMLVGERTLKDRESPIATSMFAMLLQKRRHGKYVVVAFPTDHMRKSYGHSILSTLQDPDSQKEYETSLCNSSSRMESVYEDESNVSSSPSFTTSNSNIPTPVRSIVVSDCELDDSDYDHPYPEIPYSNKFEEGPYINHFDESMNLNDLDEPLLETIGDSKRIDDISHTNTRTINSMEIAVPVADQGHTTEYFHDLELIYEDRDNHKAKFYVDERMPIRHFHNALSTYFDIPEKCFNLFKVMEYENGDTKRHLIRNIESYRVGEHMDNVLHIDLVLCLDLQPNEEAINVRLFRPEADNIEAMETVFEVAISSEDDCSKILQKIHDKILLVHGKAFEKGALRLLKLERESFRKFDGFGHSSYQGNHYSHPKKEIFFQQLENIGSVDVVENNLSNKYDFVYICRWMPSQHAFGPVITLPVRKIYEEDSDEAESIEASLVKKRKLYLHKNSNLIDHFRVVGDIVKAHINMIDNIPIENVAFFHIKPQNYTERYPYKPSIESLLNGDEKFLDTLHSIDYAHVDGSFIYYTDITEKLKELSEDDLQKMKKNQNGYSKSMVRVERPLRIDQAVSFSES</sequence>
<proteinExistence type="predicted"/>
<name>A0AC35TIW5_9BILA</name>
<evidence type="ECO:0000313" key="1">
    <source>
        <dbReference type="Proteomes" id="UP000095286"/>
    </source>
</evidence>
<organism evidence="1 2">
    <name type="scientific">Rhabditophanes sp. KR3021</name>
    <dbReference type="NCBI Taxonomy" id="114890"/>
    <lineage>
        <taxon>Eukaryota</taxon>
        <taxon>Metazoa</taxon>
        <taxon>Ecdysozoa</taxon>
        <taxon>Nematoda</taxon>
        <taxon>Chromadorea</taxon>
        <taxon>Rhabditida</taxon>
        <taxon>Tylenchina</taxon>
        <taxon>Panagrolaimomorpha</taxon>
        <taxon>Strongyloidoidea</taxon>
        <taxon>Alloionematidae</taxon>
        <taxon>Rhabditophanes</taxon>
    </lineage>
</organism>
<protein>
    <submittedName>
        <fullName evidence="2">USP domain-containing protein</fullName>
    </submittedName>
</protein>
<dbReference type="Proteomes" id="UP000095286">
    <property type="component" value="Unplaced"/>
</dbReference>